<feature type="domain" description="WSC" evidence="2">
    <location>
        <begin position="590"/>
        <end position="689"/>
    </location>
</feature>
<name>A0A817X5Y2_9BILA</name>
<evidence type="ECO:0000256" key="1">
    <source>
        <dbReference type="SAM" id="Phobius"/>
    </source>
</evidence>
<keyword evidence="1" id="KW-0472">Membrane</keyword>
<keyword evidence="1" id="KW-1133">Transmembrane helix</keyword>
<feature type="transmembrane region" description="Helical" evidence="1">
    <location>
        <begin position="1192"/>
        <end position="1213"/>
    </location>
</feature>
<dbReference type="Gene3D" id="3.10.100.10">
    <property type="entry name" value="Mannose-Binding Protein A, subunit A"/>
    <property type="match status" value="3"/>
</dbReference>
<reference evidence="3" key="1">
    <citation type="submission" date="2021-02" db="EMBL/GenBank/DDBJ databases">
        <authorList>
            <person name="Nowell W R."/>
        </authorList>
    </citation>
    <scope>NUCLEOTIDE SEQUENCE</scope>
</reference>
<comment type="caution">
    <text evidence="3">The sequence shown here is derived from an EMBL/GenBank/DDBJ whole genome shotgun (WGS) entry which is preliminary data.</text>
</comment>
<evidence type="ECO:0000313" key="4">
    <source>
        <dbReference type="Proteomes" id="UP000663872"/>
    </source>
</evidence>
<dbReference type="AlphaFoldDB" id="A0A817X5Y2"/>
<dbReference type="InterPro" id="IPR016187">
    <property type="entry name" value="CTDL_fold"/>
</dbReference>
<gene>
    <name evidence="3" type="ORF">GRG538_LOCUS6812</name>
</gene>
<dbReference type="SUPFAM" id="SSF56436">
    <property type="entry name" value="C-type lectin-like"/>
    <property type="match status" value="3"/>
</dbReference>
<organism evidence="3 4">
    <name type="scientific">Rotaria socialis</name>
    <dbReference type="NCBI Taxonomy" id="392032"/>
    <lineage>
        <taxon>Eukaryota</taxon>
        <taxon>Metazoa</taxon>
        <taxon>Spiralia</taxon>
        <taxon>Gnathifera</taxon>
        <taxon>Rotifera</taxon>
        <taxon>Eurotatoria</taxon>
        <taxon>Bdelloidea</taxon>
        <taxon>Philodinida</taxon>
        <taxon>Philodinidae</taxon>
        <taxon>Rotaria</taxon>
    </lineage>
</organism>
<dbReference type="PROSITE" id="PS51212">
    <property type="entry name" value="WSC"/>
    <property type="match status" value="2"/>
</dbReference>
<sequence>MVIISTAHTAYGAYRYMGCYQQVLYDSYFTSSYMEPNLCFRLCETPIVFIQGTMCRCSGSGIMHYDRHEDRDCPIQCRKPGDYRVKTDAKCGGAQTYSAYAEEDFYTRHAYLLEYRIQYESCQFWNRSDYYDTFQVKTDGLSTKSPLTRLERCAATCLDRNSTTISIAFNDDNNQCSCIMPKESNENSDRSSYLAILPNDKCDRYCENIVGDSKVKQKFQCGSLTNERIWAIYKLNDLCPADSVYIKELKQCMFTEKIRTAVCSSPAMKYVYDGNVTWDMFLKVIKKLNLTKSIVSVDFDDVVIIDSSWKCQTNTTDNTTKSNISNMNYSTGNFTTNYVLKNGCLRENSYTLSSHISSNRLCITYAINKKSPLDDILISFNSYYRINQMGTSCMPNWFDLNGNCYRMSNEAKTIQKAKNSCINISEFKKEISLLESHTALDDDDDDDEDRKKFASEATKFISEYLTGEIAQYTSRWQTHLGFYLLDTNASNVEENSDSFPIYVQSMSSLPVKTQVSPLILVESINSSSISEFQMINSNENNNSTIGDDSCIVVTRPVLDQQGISILKTTQIHNCSRPVHVLCKSRTKISIPFRPVCYDKPLTLGLPAMISNYLTHELCLSVCKELTVDVAVVQMNKCYCLNSFLTHPSRIISHHEKYRKEHCGNPCPGNQHEYCGNNNTVVAMNIKRIPLSFRYSTITQLTPSYPDFIYDTCLHVDTAAQSKMFQFYLNYADDVHPRHCLELCTKYEQKYALLNAKKCLCSNIRIKKRETDSWLLPRDNNCTEECLGNYFYSCGNISESSVYSVYSLQKNCPVGFRNAQDDQRCVRAGTTENITSFSNAQSSCESFGGMIAKINDALEIQHLAPKSTLTGGNDEIWPYSSASRIPERVHYFWIDRTSSTSNKDATLDFSIPKCSMKTSESVDRHCIAVIFEKTITHDTVSYDPCIIESNECSSTSAVPVCVDKNLKSDPTFIHSTEVGDDSVVSVNTTIEYSCGGDKEYHLVNGFCYKIIVHETTWQEAKSQCERENAALFIPENVIAIKLIKLLFLREQSYTSSGFAHVGVTYDNKNSTIKKSNTNNASSVVDTMEITSPYFSCESTFLRQYRQLMSSSILSTKEKERLKNEQTACAYVDVRSEDREYVLCDDIRCDRSATVICQKAPITKARTVEAKSSPMNMQFNFHASSKPVGTRFPLTLFLSATLFIAILTGSIYLLYNRYLKQKNNTRLRTARDNDDSVYSPLATGNDFDLH</sequence>
<dbReference type="EMBL" id="CAJNYT010000705">
    <property type="protein sequence ID" value="CAF3365284.1"/>
    <property type="molecule type" value="Genomic_DNA"/>
</dbReference>
<dbReference type="Proteomes" id="UP000663872">
    <property type="component" value="Unassembled WGS sequence"/>
</dbReference>
<dbReference type="Pfam" id="PF01822">
    <property type="entry name" value="WSC"/>
    <property type="match status" value="1"/>
</dbReference>
<keyword evidence="1" id="KW-0812">Transmembrane</keyword>
<dbReference type="InterPro" id="IPR002889">
    <property type="entry name" value="WSC_carb-bd"/>
</dbReference>
<dbReference type="InterPro" id="IPR050801">
    <property type="entry name" value="Ca-Dep_Lectins_ImmuneDev"/>
</dbReference>
<evidence type="ECO:0000313" key="3">
    <source>
        <dbReference type="EMBL" id="CAF3365284.1"/>
    </source>
</evidence>
<proteinExistence type="predicted"/>
<protein>
    <recommendedName>
        <fullName evidence="2">WSC domain-containing protein</fullName>
    </recommendedName>
</protein>
<accession>A0A817X5Y2</accession>
<dbReference type="PANTHER" id="PTHR22801:SF63">
    <property type="entry name" value="C-TYPE LECTIN DOMAIN-CONTAINING PROTEIN"/>
    <property type="match status" value="1"/>
</dbReference>
<evidence type="ECO:0000259" key="2">
    <source>
        <dbReference type="PROSITE" id="PS51212"/>
    </source>
</evidence>
<feature type="domain" description="WSC" evidence="2">
    <location>
        <begin position="706"/>
        <end position="808"/>
    </location>
</feature>
<dbReference type="CDD" id="cd00037">
    <property type="entry name" value="CLECT"/>
    <property type="match status" value="1"/>
</dbReference>
<dbReference type="InterPro" id="IPR016186">
    <property type="entry name" value="C-type_lectin-like/link_sf"/>
</dbReference>
<dbReference type="PANTHER" id="PTHR22801">
    <property type="entry name" value="LITHOSTATHINE"/>
    <property type="match status" value="1"/>
</dbReference>